<accession>X0T3J9</accession>
<gene>
    <name evidence="1" type="ORF">S01H1_17276</name>
</gene>
<dbReference type="EMBL" id="BARS01009156">
    <property type="protein sequence ID" value="GAF70620.1"/>
    <property type="molecule type" value="Genomic_DNA"/>
</dbReference>
<sequence length="149" mass="16579">MLRWITGAWRRRRLKDEVEENLRAGVGLHRREWLLTGCPISRATLRTLGEEIAAWCAETIAQTRRPYGIDHLAAAIACARPGDAPLASASFGLFRPTDFYRQGGTRDSIFHFVECLDPGALSAEGGQVRFAVALFSWGEVARAMFEKEG</sequence>
<proteinExistence type="predicted"/>
<protein>
    <submittedName>
        <fullName evidence="1">Uncharacterized protein</fullName>
    </submittedName>
</protein>
<comment type="caution">
    <text evidence="1">The sequence shown here is derived from an EMBL/GenBank/DDBJ whole genome shotgun (WGS) entry which is preliminary data.</text>
</comment>
<organism evidence="1">
    <name type="scientific">marine sediment metagenome</name>
    <dbReference type="NCBI Taxonomy" id="412755"/>
    <lineage>
        <taxon>unclassified sequences</taxon>
        <taxon>metagenomes</taxon>
        <taxon>ecological metagenomes</taxon>
    </lineage>
</organism>
<evidence type="ECO:0000313" key="1">
    <source>
        <dbReference type="EMBL" id="GAF70620.1"/>
    </source>
</evidence>
<reference evidence="1" key="1">
    <citation type="journal article" date="2014" name="Front. Microbiol.">
        <title>High frequency of phylogenetically diverse reductive dehalogenase-homologous genes in deep subseafloor sedimentary metagenomes.</title>
        <authorList>
            <person name="Kawai M."/>
            <person name="Futagami T."/>
            <person name="Toyoda A."/>
            <person name="Takaki Y."/>
            <person name="Nishi S."/>
            <person name="Hori S."/>
            <person name="Arai W."/>
            <person name="Tsubouchi T."/>
            <person name="Morono Y."/>
            <person name="Uchiyama I."/>
            <person name="Ito T."/>
            <person name="Fujiyama A."/>
            <person name="Inagaki F."/>
            <person name="Takami H."/>
        </authorList>
    </citation>
    <scope>NUCLEOTIDE SEQUENCE</scope>
    <source>
        <strain evidence="1">Expedition CK06-06</strain>
    </source>
</reference>
<dbReference type="AlphaFoldDB" id="X0T3J9"/>
<name>X0T3J9_9ZZZZ</name>